<comment type="caution">
    <text evidence="10">The sequence shown here is derived from an EMBL/GenBank/DDBJ whole genome shotgun (WGS) entry which is preliminary data.</text>
</comment>
<dbReference type="PROSITE" id="PS50090">
    <property type="entry name" value="MYB_LIKE"/>
    <property type="match status" value="2"/>
</dbReference>
<dbReference type="Pfam" id="PF00249">
    <property type="entry name" value="Myb_DNA-binding"/>
    <property type="match status" value="2"/>
</dbReference>
<organism evidence="10 11">
    <name type="scientific">Zostera marina</name>
    <name type="common">Eelgrass</name>
    <dbReference type="NCBI Taxonomy" id="29655"/>
    <lineage>
        <taxon>Eukaryota</taxon>
        <taxon>Viridiplantae</taxon>
        <taxon>Streptophyta</taxon>
        <taxon>Embryophyta</taxon>
        <taxon>Tracheophyta</taxon>
        <taxon>Spermatophyta</taxon>
        <taxon>Magnoliopsida</taxon>
        <taxon>Liliopsida</taxon>
        <taxon>Zosteraceae</taxon>
        <taxon>Zostera</taxon>
    </lineage>
</organism>
<evidence type="ECO:0000256" key="3">
    <source>
        <dbReference type="ARBA" id="ARBA00023015"/>
    </source>
</evidence>
<evidence type="ECO:0000256" key="2">
    <source>
        <dbReference type="ARBA" id="ARBA00022737"/>
    </source>
</evidence>
<keyword evidence="5" id="KW-0804">Transcription</keyword>
<feature type="domain" description="Myb-like" evidence="8">
    <location>
        <begin position="9"/>
        <end position="61"/>
    </location>
</feature>
<name>A0A0K9PS67_ZOSMR</name>
<keyword evidence="4" id="KW-0238">DNA-binding</keyword>
<gene>
    <name evidence="10" type="ORF">ZOSMA_189G00230</name>
</gene>
<dbReference type="Proteomes" id="UP000036987">
    <property type="component" value="Unassembled WGS sequence"/>
</dbReference>
<comment type="subcellular location">
    <subcellularLocation>
        <location evidence="1">Nucleus</location>
    </subcellularLocation>
</comment>
<dbReference type="SUPFAM" id="SSF46689">
    <property type="entry name" value="Homeodomain-like"/>
    <property type="match status" value="1"/>
</dbReference>
<accession>A0A0K9PS67</accession>
<dbReference type="OMA" id="FRTWHES"/>
<reference evidence="11" key="1">
    <citation type="journal article" date="2016" name="Nature">
        <title>The genome of the seagrass Zostera marina reveals angiosperm adaptation to the sea.</title>
        <authorList>
            <person name="Olsen J.L."/>
            <person name="Rouze P."/>
            <person name="Verhelst B."/>
            <person name="Lin Y.-C."/>
            <person name="Bayer T."/>
            <person name="Collen J."/>
            <person name="Dattolo E."/>
            <person name="De Paoli E."/>
            <person name="Dittami S."/>
            <person name="Maumus F."/>
            <person name="Michel G."/>
            <person name="Kersting A."/>
            <person name="Lauritano C."/>
            <person name="Lohaus R."/>
            <person name="Toepel M."/>
            <person name="Tonon T."/>
            <person name="Vanneste K."/>
            <person name="Amirebrahimi M."/>
            <person name="Brakel J."/>
            <person name="Bostroem C."/>
            <person name="Chovatia M."/>
            <person name="Grimwood J."/>
            <person name="Jenkins J.W."/>
            <person name="Jueterbock A."/>
            <person name="Mraz A."/>
            <person name="Stam W.T."/>
            <person name="Tice H."/>
            <person name="Bornberg-Bauer E."/>
            <person name="Green P.J."/>
            <person name="Pearson G.A."/>
            <person name="Procaccini G."/>
            <person name="Duarte C.M."/>
            <person name="Schmutz J."/>
            <person name="Reusch T.B.H."/>
            <person name="Van de Peer Y."/>
        </authorList>
    </citation>
    <scope>NUCLEOTIDE SEQUENCE [LARGE SCALE GENOMIC DNA]</scope>
    <source>
        <strain evidence="11">cv. Finnish</strain>
    </source>
</reference>
<feature type="domain" description="HTH myb-type" evidence="9">
    <location>
        <begin position="62"/>
        <end position="116"/>
    </location>
</feature>
<dbReference type="CDD" id="cd00167">
    <property type="entry name" value="SANT"/>
    <property type="match status" value="2"/>
</dbReference>
<evidence type="ECO:0008006" key="12">
    <source>
        <dbReference type="Google" id="ProtNLM"/>
    </source>
</evidence>
<dbReference type="GO" id="GO:0000976">
    <property type="term" value="F:transcription cis-regulatory region binding"/>
    <property type="evidence" value="ECO:0007669"/>
    <property type="project" value="UniProtKB-ARBA"/>
</dbReference>
<dbReference type="GO" id="GO:0005634">
    <property type="term" value="C:nucleus"/>
    <property type="evidence" value="ECO:0007669"/>
    <property type="project" value="UniProtKB-SubCell"/>
</dbReference>
<dbReference type="InterPro" id="IPR017930">
    <property type="entry name" value="Myb_dom"/>
</dbReference>
<dbReference type="InterPro" id="IPR009057">
    <property type="entry name" value="Homeodomain-like_sf"/>
</dbReference>
<dbReference type="AlphaFoldDB" id="A0A0K9PS67"/>
<dbReference type="GO" id="GO:0051707">
    <property type="term" value="P:response to other organism"/>
    <property type="evidence" value="ECO:0007669"/>
    <property type="project" value="UniProtKB-ARBA"/>
</dbReference>
<proteinExistence type="predicted"/>
<dbReference type="FunFam" id="1.10.10.60:FF:000394">
    <property type="entry name" value="MYB transcription factor"/>
    <property type="match status" value="1"/>
</dbReference>
<evidence type="ECO:0000259" key="8">
    <source>
        <dbReference type="PROSITE" id="PS50090"/>
    </source>
</evidence>
<dbReference type="FunFam" id="1.10.10.60:FF:000001">
    <property type="entry name" value="MYB-related transcription factor"/>
    <property type="match status" value="1"/>
</dbReference>
<dbReference type="InterPro" id="IPR001005">
    <property type="entry name" value="SANT/Myb"/>
</dbReference>
<dbReference type="EMBL" id="LFYR01000691">
    <property type="protein sequence ID" value="KMZ71062.1"/>
    <property type="molecule type" value="Genomic_DNA"/>
</dbReference>
<sequence length="381" mass="41930">MARSPCCEKLGLKKGPWTPEEDKKLLAYIDENGHGSWRALPPKAGLQRCGKSCRLRWTNYLRPDIKRGKFSIQEEHTIIQLHALLGNRWSAIATHLPKRTDNEIKNYWNTHLKKRLTKMGIDPVTHKPKNDTLSNGEGESKSAANLSHMAQWESARLEAEARLVRESKFRSTNTPSTSSSSSFPAPVAPWLELFRTWHESRQTGQGCGVLNKNGQSSHMGIDMESPTSTLSFSENNTIVEELADWKCLPRPSAGGGYSLSTPLLLMNSHGGGMAMSSDNSSSWVQDVKVVKQGGGSGSLLNGNFGDGLTEMVIIEKYSDEQVDSSSEEGICGDHNNNGGGISMRSLGFNCDNEDENKSYWNSLINLMNSSNNPSVSSPPLF</sequence>
<dbReference type="SMART" id="SM00717">
    <property type="entry name" value="SANT"/>
    <property type="match status" value="2"/>
</dbReference>
<dbReference type="PANTHER" id="PTHR10641:SF586">
    <property type="entry name" value="TRANSCRIPTION FACTOR MYB16"/>
    <property type="match status" value="1"/>
</dbReference>
<evidence type="ECO:0000256" key="5">
    <source>
        <dbReference type="ARBA" id="ARBA00023163"/>
    </source>
</evidence>
<dbReference type="PROSITE" id="PS51294">
    <property type="entry name" value="HTH_MYB"/>
    <property type="match status" value="2"/>
</dbReference>
<feature type="region of interest" description="Disordered" evidence="7">
    <location>
        <begin position="122"/>
        <end position="141"/>
    </location>
</feature>
<dbReference type="Gene3D" id="1.10.10.60">
    <property type="entry name" value="Homeodomain-like"/>
    <property type="match status" value="2"/>
</dbReference>
<evidence type="ECO:0000256" key="4">
    <source>
        <dbReference type="ARBA" id="ARBA00023125"/>
    </source>
</evidence>
<dbReference type="GO" id="GO:0080090">
    <property type="term" value="P:regulation of primary metabolic process"/>
    <property type="evidence" value="ECO:0007669"/>
    <property type="project" value="UniProtKB-ARBA"/>
</dbReference>
<feature type="domain" description="Myb-like" evidence="8">
    <location>
        <begin position="62"/>
        <end position="112"/>
    </location>
</feature>
<dbReference type="PANTHER" id="PTHR10641">
    <property type="entry name" value="MYB FAMILY TRANSCRIPTION FACTOR"/>
    <property type="match status" value="1"/>
</dbReference>
<keyword evidence="2" id="KW-0677">Repeat</keyword>
<feature type="compositionally biased region" description="Polar residues" evidence="7">
    <location>
        <begin position="131"/>
        <end position="141"/>
    </location>
</feature>
<keyword evidence="3" id="KW-0805">Transcription regulation</keyword>
<feature type="domain" description="HTH myb-type" evidence="9">
    <location>
        <begin position="9"/>
        <end position="61"/>
    </location>
</feature>
<protein>
    <recommendedName>
        <fullName evidence="12">Myb domain protein 16</fullName>
    </recommendedName>
</protein>
<evidence type="ECO:0000313" key="11">
    <source>
        <dbReference type="Proteomes" id="UP000036987"/>
    </source>
</evidence>
<dbReference type="InterPro" id="IPR015495">
    <property type="entry name" value="Myb_TF_plants"/>
</dbReference>
<evidence type="ECO:0000256" key="1">
    <source>
        <dbReference type="ARBA" id="ARBA00004123"/>
    </source>
</evidence>
<keyword evidence="6" id="KW-0539">Nucleus</keyword>
<keyword evidence="11" id="KW-1185">Reference proteome</keyword>
<evidence type="ECO:0000256" key="7">
    <source>
        <dbReference type="SAM" id="MobiDB-lite"/>
    </source>
</evidence>
<evidence type="ECO:0000259" key="9">
    <source>
        <dbReference type="PROSITE" id="PS51294"/>
    </source>
</evidence>
<evidence type="ECO:0000256" key="6">
    <source>
        <dbReference type="ARBA" id="ARBA00023242"/>
    </source>
</evidence>
<dbReference type="OrthoDB" id="2143914at2759"/>
<evidence type="ECO:0000313" key="10">
    <source>
        <dbReference type="EMBL" id="KMZ71062.1"/>
    </source>
</evidence>